<dbReference type="RefSeq" id="XP_025070888.1">
    <property type="nucleotide sequence ID" value="XM_025215103.1"/>
</dbReference>
<dbReference type="PANTHER" id="PTHR14430:SF5">
    <property type="entry name" value="GUANINE NUCLEOTIDE EXCHANGE FACTOR FOR RAB-3A"/>
    <property type="match status" value="1"/>
</dbReference>
<feature type="compositionally biased region" description="Polar residues" evidence="8">
    <location>
        <begin position="263"/>
        <end position="276"/>
    </location>
</feature>
<evidence type="ECO:0000256" key="6">
    <source>
        <dbReference type="ARBA" id="ARBA00025794"/>
    </source>
</evidence>
<dbReference type="Pfam" id="PF25555">
    <property type="entry name" value="RAB3A-like_C"/>
    <property type="match status" value="1"/>
</dbReference>
<feature type="domain" description="GDP/GTP exchange factor Sec2 N-terminal" evidence="9">
    <location>
        <begin position="139"/>
        <end position="228"/>
    </location>
</feature>
<keyword evidence="4" id="KW-0653">Protein transport</keyword>
<dbReference type="AlphaFoldDB" id="A0A3Q0HKC4"/>
<evidence type="ECO:0000256" key="5">
    <source>
        <dbReference type="ARBA" id="ARBA00023054"/>
    </source>
</evidence>
<dbReference type="GO" id="GO:0015031">
    <property type="term" value="P:protein transport"/>
    <property type="evidence" value="ECO:0007669"/>
    <property type="project" value="UniProtKB-KW"/>
</dbReference>
<feature type="compositionally biased region" description="Polar residues" evidence="8">
    <location>
        <begin position="235"/>
        <end position="251"/>
    </location>
</feature>
<organism evidence="10 11">
    <name type="scientific">Alligator sinensis</name>
    <name type="common">Chinese alligator</name>
    <dbReference type="NCBI Taxonomy" id="38654"/>
    <lineage>
        <taxon>Eukaryota</taxon>
        <taxon>Metazoa</taxon>
        <taxon>Chordata</taxon>
        <taxon>Craniata</taxon>
        <taxon>Vertebrata</taxon>
        <taxon>Euteleostomi</taxon>
        <taxon>Archelosauria</taxon>
        <taxon>Archosauria</taxon>
        <taxon>Crocodylia</taxon>
        <taxon>Alligatoridae</taxon>
        <taxon>Alligatorinae</taxon>
        <taxon>Alligator</taxon>
    </lineage>
</organism>
<evidence type="ECO:0000256" key="3">
    <source>
        <dbReference type="ARBA" id="ARBA00022658"/>
    </source>
</evidence>
<dbReference type="InterPro" id="IPR040351">
    <property type="entry name" value="RAB3IL/RAB3IP/Sec2"/>
</dbReference>
<name>A0A3Q0HKC4_ALLSI</name>
<dbReference type="Proteomes" id="UP000189705">
    <property type="component" value="Unplaced"/>
</dbReference>
<dbReference type="FunFam" id="1.20.5.4880:FF:000001">
    <property type="entry name" value="Guanine nucleotide exchange factor for Rab-3A"/>
    <property type="match status" value="1"/>
</dbReference>
<dbReference type="GO" id="GO:0070319">
    <property type="term" value="C:Golgi to plasma membrane transport vesicle"/>
    <property type="evidence" value="ECO:0007669"/>
    <property type="project" value="TreeGrafter"/>
</dbReference>
<evidence type="ECO:0000256" key="8">
    <source>
        <dbReference type="SAM" id="MobiDB-lite"/>
    </source>
</evidence>
<evidence type="ECO:0000256" key="7">
    <source>
        <dbReference type="SAM" id="Coils"/>
    </source>
</evidence>
<accession>A0A3Q0HKC4</accession>
<keyword evidence="3" id="KW-0344">Guanine-nucleotide releasing factor</keyword>
<dbReference type="Pfam" id="PF06428">
    <property type="entry name" value="Sec2p"/>
    <property type="match status" value="1"/>
</dbReference>
<protein>
    <submittedName>
        <fullName evidence="11">Guanine nucleotide exchange factor for Rab-3A isoform X2</fullName>
    </submittedName>
</protein>
<keyword evidence="2" id="KW-0597">Phosphoprotein</keyword>
<dbReference type="PANTHER" id="PTHR14430">
    <property type="entry name" value="RABIN3-RELATED"/>
    <property type="match status" value="1"/>
</dbReference>
<keyword evidence="10" id="KW-1185">Reference proteome</keyword>
<dbReference type="InterPro" id="IPR009449">
    <property type="entry name" value="Sec2_N"/>
</dbReference>
<dbReference type="SUPFAM" id="SSF144284">
    <property type="entry name" value="Sec2 N-terminal region"/>
    <property type="match status" value="1"/>
</dbReference>
<sequence>MDSCEWLYCKIPSVTALRHQLCFAMDAGTTVYNLSAFDYPSGAKAREGTAETWNVGVLMCECPVGASQDGEGPSAVGSQAQFEEGGQKQQVVGQWKPLVPSKGGKELLESKPCCLDAGGGDETQSTAQLNVSRLRSSSVEIREKGSEFLKEELHKAQKELKLKDEECERLSKVREQLEQELEELTASLFEEAHKMVREANTKQAASEKQLREARGKIDMLQAEVTALKTLVITSTPSSPNRELHPQLQSPTKAVFRKGHGRNKSTSSAVGTASGQSLPLEPVNHEYKEVDAILFAEFQAWKEAPTLDKACSFLERIYREDVEPCLDFTRHELSELVRAAVEQNMLTIEPVASQVLPVVKVSAIECGGPKKCALSGLSRTCKHRIKLGDSGNYYCISPSCRARITAVCNFFTYIRYIQQGLVRQDVELMYWEIMRLRREMSMAKLGFYPNEM</sequence>
<keyword evidence="1" id="KW-0813">Transport</keyword>
<proteinExistence type="inferred from homology"/>
<dbReference type="GeneID" id="102383240"/>
<evidence type="ECO:0000256" key="1">
    <source>
        <dbReference type="ARBA" id="ARBA00022448"/>
    </source>
</evidence>
<dbReference type="CDD" id="cd21069">
    <property type="entry name" value="Rab11BD_RAB3IL1"/>
    <property type="match status" value="1"/>
</dbReference>
<keyword evidence="5 7" id="KW-0175">Coiled coil</keyword>
<evidence type="ECO:0000313" key="10">
    <source>
        <dbReference type="Proteomes" id="UP000189705"/>
    </source>
</evidence>
<evidence type="ECO:0000256" key="4">
    <source>
        <dbReference type="ARBA" id="ARBA00022927"/>
    </source>
</evidence>
<evidence type="ECO:0000259" key="9">
    <source>
        <dbReference type="Pfam" id="PF06428"/>
    </source>
</evidence>
<gene>
    <name evidence="11" type="primary">RAB3IL1</name>
</gene>
<dbReference type="CTD" id="5866"/>
<dbReference type="GO" id="GO:0006887">
    <property type="term" value="P:exocytosis"/>
    <property type="evidence" value="ECO:0007669"/>
    <property type="project" value="TreeGrafter"/>
</dbReference>
<reference evidence="11" key="1">
    <citation type="submission" date="2025-08" db="UniProtKB">
        <authorList>
            <consortium name="RefSeq"/>
        </authorList>
    </citation>
    <scope>IDENTIFICATION</scope>
</reference>
<comment type="similarity">
    <text evidence="6">Belongs to the SEC2 family.</text>
</comment>
<evidence type="ECO:0000313" key="11">
    <source>
        <dbReference type="RefSeq" id="XP_025070888.1"/>
    </source>
</evidence>
<dbReference type="GO" id="GO:0005085">
    <property type="term" value="F:guanyl-nucleotide exchange factor activity"/>
    <property type="evidence" value="ECO:0007669"/>
    <property type="project" value="UniProtKB-KW"/>
</dbReference>
<feature type="region of interest" description="Disordered" evidence="8">
    <location>
        <begin position="235"/>
        <end position="276"/>
    </location>
</feature>
<feature type="coiled-coil region" evidence="7">
    <location>
        <begin position="146"/>
        <end position="230"/>
    </location>
</feature>
<dbReference type="Gene3D" id="1.20.5.4880">
    <property type="match status" value="1"/>
</dbReference>
<evidence type="ECO:0000256" key="2">
    <source>
        <dbReference type="ARBA" id="ARBA00022553"/>
    </source>
</evidence>